<accession>A0ACD1AD48</accession>
<evidence type="ECO:0000313" key="1">
    <source>
        <dbReference type="EMBL" id="QOX64214.1"/>
    </source>
</evidence>
<gene>
    <name evidence="1" type="ORF">FRZ06_13130</name>
</gene>
<protein>
    <submittedName>
        <fullName evidence="1">Uncharacterized protein</fullName>
    </submittedName>
</protein>
<sequence>MMKVKISIIFLFLGLITLSLVSCGNVTVEDDLSNYINEWNSKVNGRDVASSAAFYSAINENYIDDDTLYSDIKDDIMPDLKEVIGIAEEIAPKTDEVKAVHEKYLNALNMQFSAYELVLTAIESQDSEDITQANDKLAEAGEGAQEFASSLSELAEKYGVDFGDNKSSESDDAEVSFVPVDGKFQMTVEEFVSIMDLELSNNNYKKLSEWKKLDENGSVTYLLDSSFMISFSTADDGKITSFTYFMGQGNIDPETARIMGYLRVRTVGKVDLEQRDGIINSLGNFSSTDNTIANASGTNADYSYIVKDGLAMFTIRAKK</sequence>
<organism evidence="1 2">
    <name type="scientific">Anoxybacterium hadale</name>
    <dbReference type="NCBI Taxonomy" id="3408580"/>
    <lineage>
        <taxon>Bacteria</taxon>
        <taxon>Bacillati</taxon>
        <taxon>Bacillota</taxon>
        <taxon>Clostridia</taxon>
        <taxon>Peptostreptococcales</taxon>
        <taxon>Anaerovoracaceae</taxon>
        <taxon>Anoxybacterium</taxon>
    </lineage>
</organism>
<name>A0ACD1AD48_9FIRM</name>
<reference evidence="1" key="1">
    <citation type="submission" date="2019-08" db="EMBL/GenBank/DDBJ databases">
        <title>Genome sequence of Clostridiales bacterium MT110.</title>
        <authorList>
            <person name="Cao J."/>
        </authorList>
    </citation>
    <scope>NUCLEOTIDE SEQUENCE</scope>
    <source>
        <strain evidence="1">MT110</strain>
    </source>
</reference>
<dbReference type="Proteomes" id="UP000594014">
    <property type="component" value="Chromosome"/>
</dbReference>
<dbReference type="EMBL" id="CP042469">
    <property type="protein sequence ID" value="QOX64214.1"/>
    <property type="molecule type" value="Genomic_DNA"/>
</dbReference>
<keyword evidence="2" id="KW-1185">Reference proteome</keyword>
<evidence type="ECO:0000313" key="2">
    <source>
        <dbReference type="Proteomes" id="UP000594014"/>
    </source>
</evidence>
<proteinExistence type="predicted"/>